<comment type="caution">
    <text evidence="4">The sequence shown here is derived from an EMBL/GenBank/DDBJ whole genome shotgun (WGS) entry which is preliminary data.</text>
</comment>
<evidence type="ECO:0000259" key="2">
    <source>
        <dbReference type="Pfam" id="PF09331"/>
    </source>
</evidence>
<evidence type="ECO:0000313" key="4">
    <source>
        <dbReference type="EMBL" id="PWA61425.1"/>
    </source>
</evidence>
<dbReference type="PANTHER" id="PTHR48449:SF1">
    <property type="entry name" value="DUF1985 DOMAIN-CONTAINING PROTEIN"/>
    <property type="match status" value="1"/>
</dbReference>
<dbReference type="InterPro" id="IPR025836">
    <property type="entry name" value="Zn_knuckle_CX2CX4HX4C"/>
</dbReference>
<organism evidence="4 5">
    <name type="scientific">Artemisia annua</name>
    <name type="common">Sweet wormwood</name>
    <dbReference type="NCBI Taxonomy" id="35608"/>
    <lineage>
        <taxon>Eukaryota</taxon>
        <taxon>Viridiplantae</taxon>
        <taxon>Streptophyta</taxon>
        <taxon>Embryophyta</taxon>
        <taxon>Tracheophyta</taxon>
        <taxon>Spermatophyta</taxon>
        <taxon>Magnoliopsida</taxon>
        <taxon>eudicotyledons</taxon>
        <taxon>Gunneridae</taxon>
        <taxon>Pentapetalae</taxon>
        <taxon>asterids</taxon>
        <taxon>campanulids</taxon>
        <taxon>Asterales</taxon>
        <taxon>Asteraceae</taxon>
        <taxon>Asteroideae</taxon>
        <taxon>Anthemideae</taxon>
        <taxon>Artemisiinae</taxon>
        <taxon>Artemisia</taxon>
    </lineage>
</organism>
<dbReference type="Pfam" id="PF14392">
    <property type="entry name" value="zf-CCHC_4"/>
    <property type="match status" value="2"/>
</dbReference>
<dbReference type="AlphaFoldDB" id="A0A2U1MJH8"/>
<protein>
    <submittedName>
        <fullName evidence="4">Phospholipase-like protein</fullName>
    </submittedName>
</protein>
<evidence type="ECO:0000256" key="1">
    <source>
        <dbReference type="SAM" id="MobiDB-lite"/>
    </source>
</evidence>
<reference evidence="4 5" key="1">
    <citation type="journal article" date="2018" name="Mol. Plant">
        <title>The genome of Artemisia annua provides insight into the evolution of Asteraceae family and artemisinin biosynthesis.</title>
        <authorList>
            <person name="Shen Q."/>
            <person name="Zhang L."/>
            <person name="Liao Z."/>
            <person name="Wang S."/>
            <person name="Yan T."/>
            <person name="Shi P."/>
            <person name="Liu M."/>
            <person name="Fu X."/>
            <person name="Pan Q."/>
            <person name="Wang Y."/>
            <person name="Lv Z."/>
            <person name="Lu X."/>
            <person name="Zhang F."/>
            <person name="Jiang W."/>
            <person name="Ma Y."/>
            <person name="Chen M."/>
            <person name="Hao X."/>
            <person name="Li L."/>
            <person name="Tang Y."/>
            <person name="Lv G."/>
            <person name="Zhou Y."/>
            <person name="Sun X."/>
            <person name="Brodelius P.E."/>
            <person name="Rose J.K.C."/>
            <person name="Tang K."/>
        </authorList>
    </citation>
    <scope>NUCLEOTIDE SEQUENCE [LARGE SCALE GENOMIC DNA]</scope>
    <source>
        <strain evidence="5">cv. Huhao1</strain>
        <tissue evidence="4">Leaf</tissue>
    </source>
</reference>
<feature type="region of interest" description="Disordered" evidence="1">
    <location>
        <begin position="629"/>
        <end position="672"/>
    </location>
</feature>
<dbReference type="STRING" id="35608.A0A2U1MJH8"/>
<gene>
    <name evidence="4" type="ORF">CTI12_AA372100</name>
</gene>
<feature type="domain" description="Zinc knuckle CX2CX4HX4C" evidence="3">
    <location>
        <begin position="708"/>
        <end position="739"/>
    </location>
</feature>
<feature type="compositionally biased region" description="Basic and acidic residues" evidence="1">
    <location>
        <begin position="645"/>
        <end position="661"/>
    </location>
</feature>
<dbReference type="PANTHER" id="PTHR48449">
    <property type="entry name" value="DUF1985 DOMAIN-CONTAINING PROTEIN"/>
    <property type="match status" value="1"/>
</dbReference>
<evidence type="ECO:0000313" key="5">
    <source>
        <dbReference type="Proteomes" id="UP000245207"/>
    </source>
</evidence>
<feature type="domain" description="DUF1985" evidence="2">
    <location>
        <begin position="947"/>
        <end position="1068"/>
    </location>
</feature>
<feature type="domain" description="Zinc knuckle CX2CX4HX4C" evidence="3">
    <location>
        <begin position="158"/>
        <end position="191"/>
    </location>
</feature>
<dbReference type="InterPro" id="IPR015410">
    <property type="entry name" value="DUF1985"/>
</dbReference>
<dbReference type="OrthoDB" id="1246856at2759"/>
<name>A0A2U1MJH8_ARTAN</name>
<feature type="domain" description="DUF1985" evidence="2">
    <location>
        <begin position="384"/>
        <end position="507"/>
    </location>
</feature>
<dbReference type="Pfam" id="PF09331">
    <property type="entry name" value="DUF1985"/>
    <property type="match status" value="2"/>
</dbReference>
<keyword evidence="5" id="KW-1185">Reference proteome</keyword>
<sequence length="1265" mass="143989">MTNPPPENCLIAKIISDNHIPDKKSVISVLTNSFKTLVSSSFTIKPWKDNFYNICFYEKADIVNVLHGSPYFVMGCYVVLMAWDLDKTLDEMEFSKGEFWVQVHDLPLGMLTSDCASKFAEKMGRLVDVGCFGEHEFLRFRVEVDVTKALVPGFFVPRKDGRETWAQVKYEGLGEFCYNCGCLGHCRDTCASEVAVEKRWTADMRASLVESVQTLAIMHSPAITETPRNYSRAMVRHSSYSVTEPLEHVTPERSITCPSLPPGFSIDDVNVSDPGSMLSIKQEEWTDRLQVGEVLTSGSGSVKEVANKHHHLEKADLYAARLSTRGRISIAKDIQSKLLNTPRYALFKDTCFGAWLDVQDTTGDTSLIHAVLQTQYTPKQPVDDVILFRIRDHELRFSREEFCLITGLQFGPMRWLQETSPDIPFRARVFGHIPVGKPVALSDVQAIFQNSLDMLTDLDAVRICLLLLLELGFAGRDPRRAADVNLLRLVEDLDSWNTFPWGSYIWSFTYRQLRDSTKTRRKSHLATLAQGNVPTYKLSGFIWAFKIWILEVFPFASQFYIRDPDAIPRAIGWKNSRAIRKENICDFINFRERFTPLCELLPSEAERSTSWWRSSRSFFDSEVDDITPSAKRARVASSSSQEDLSPDHGDDPHPHHADTTKPRSKTTNGTSHQTFEERLGAIEKDDLLLKHSVSWVEDDVEAIPRVDGRESWAPLKYEGGLSDLCYLCGCLGHSGESCTNEDIAKHPGKWWTSDVHTSSVEPQTSTIKTPNSHSLSNVNTPTITTPPLHHSNYCVTEPIKHMTPEQSLNHPPIPPGFSPFRFKFTDVNLADTGLRLSIKHEGEILAVCNGTEKPSQVKEIANKHPQIKNVTVNLARKEVDLYDASLSVRGRMPVARDIRIKLINTPRYALFKETCFGAWLDLEYTMGDPKLIHGILQTQYITEQPVDDEILFRIHDHKLRFSREEFCLITGLPFGPMRWLEETSPDIPFRARVFGHIPSSRPVYLSDVQAVFQNSLDTLSDLDAVRICLLLLLELAFDGRDIKVAIDVKLLRLVEDLDSWNTFPWGSYLWPLTYQQLRDSIPTRRETHLAIVAQGKLPNYALSGFIWAFQIWIFEVFPIARRFNSRDPDAIPRAIGWRRSRPIRKENVCDFIDFEEGFEPLSELIPTDAERSTPWWRASRRFFDGVVDDVPPSPKRAASLPNQEDLAPHRADEPHIHHSNTTITVSETTTNHETVEEQLITIEKYFNLNNCVSRVEASVEDRETT</sequence>
<proteinExistence type="predicted"/>
<accession>A0A2U1MJH8</accession>
<dbReference type="EMBL" id="PKPP01005105">
    <property type="protein sequence ID" value="PWA61425.1"/>
    <property type="molecule type" value="Genomic_DNA"/>
</dbReference>
<dbReference type="Proteomes" id="UP000245207">
    <property type="component" value="Unassembled WGS sequence"/>
</dbReference>
<evidence type="ECO:0000259" key="3">
    <source>
        <dbReference type="Pfam" id="PF14392"/>
    </source>
</evidence>